<organism evidence="1 2">
    <name type="scientific">Hohenbuehelia grisea</name>
    <dbReference type="NCBI Taxonomy" id="104357"/>
    <lineage>
        <taxon>Eukaryota</taxon>
        <taxon>Fungi</taxon>
        <taxon>Dikarya</taxon>
        <taxon>Basidiomycota</taxon>
        <taxon>Agaricomycotina</taxon>
        <taxon>Agaricomycetes</taxon>
        <taxon>Agaricomycetidae</taxon>
        <taxon>Agaricales</taxon>
        <taxon>Pleurotineae</taxon>
        <taxon>Pleurotaceae</taxon>
        <taxon>Hohenbuehelia</taxon>
    </lineage>
</organism>
<dbReference type="Proteomes" id="UP001556367">
    <property type="component" value="Unassembled WGS sequence"/>
</dbReference>
<accession>A0ABR3IY80</accession>
<comment type="caution">
    <text evidence="1">The sequence shown here is derived from an EMBL/GenBank/DDBJ whole genome shotgun (WGS) entry which is preliminary data.</text>
</comment>
<proteinExistence type="predicted"/>
<evidence type="ECO:0000313" key="1">
    <source>
        <dbReference type="EMBL" id="KAL0948284.1"/>
    </source>
</evidence>
<reference evidence="2" key="1">
    <citation type="submission" date="2024-06" db="EMBL/GenBank/DDBJ databases">
        <title>Multi-omics analyses provide insights into the biosynthesis of the anticancer antibiotic pleurotin in Hohenbuehelia grisea.</title>
        <authorList>
            <person name="Weaver J.A."/>
            <person name="Alberti F."/>
        </authorList>
    </citation>
    <scope>NUCLEOTIDE SEQUENCE [LARGE SCALE GENOMIC DNA]</scope>
    <source>
        <strain evidence="2">T-177</strain>
    </source>
</reference>
<dbReference type="EMBL" id="JASNQZ010000014">
    <property type="protein sequence ID" value="KAL0948284.1"/>
    <property type="molecule type" value="Genomic_DNA"/>
</dbReference>
<keyword evidence="2" id="KW-1185">Reference proteome</keyword>
<evidence type="ECO:0000313" key="2">
    <source>
        <dbReference type="Proteomes" id="UP001556367"/>
    </source>
</evidence>
<protein>
    <submittedName>
        <fullName evidence="1">Uncharacterized protein</fullName>
    </submittedName>
</protein>
<gene>
    <name evidence="1" type="ORF">HGRIS_010878</name>
</gene>
<name>A0ABR3IY80_9AGAR</name>
<sequence length="240" mass="26911">MSDSSGLISLLTTSSSLSSVQLHGCSFPESDDSKPGPPTPWQTFLTDWKTRRVGISTLHALSLPLDKASLSMTSALIRLSAKSLRFLKLQGYSLAFSEFSALALLFSDRLVGQGLEELHIDVQTLSPQLMDIFATQLSSLQTLYIMYGRISTIEDGPWTQVVYDPIQQTYGPDSYGESMSNRLYDHWRLDELSLWQTGQSISIHAIEHSAMNITRRSIPRLKSITYPKRTLVDLPKHFLL</sequence>